<name>A0AAE0K7Z8_9PEZI</name>
<dbReference type="AlphaFoldDB" id="A0AAE0K7Z8"/>
<feature type="transmembrane region" description="Helical" evidence="1">
    <location>
        <begin position="170"/>
        <end position="191"/>
    </location>
</feature>
<reference evidence="2" key="2">
    <citation type="submission" date="2023-06" db="EMBL/GenBank/DDBJ databases">
        <authorList>
            <consortium name="Lawrence Berkeley National Laboratory"/>
            <person name="Haridas S."/>
            <person name="Hensen N."/>
            <person name="Bonometti L."/>
            <person name="Westerberg I."/>
            <person name="Brannstrom I.O."/>
            <person name="Guillou S."/>
            <person name="Cros-Aarteil S."/>
            <person name="Calhoun S."/>
            <person name="Kuo A."/>
            <person name="Mondo S."/>
            <person name="Pangilinan J."/>
            <person name="Riley R."/>
            <person name="Labutti K."/>
            <person name="Andreopoulos B."/>
            <person name="Lipzen A."/>
            <person name="Chen C."/>
            <person name="Yanf M."/>
            <person name="Daum C."/>
            <person name="Ng V."/>
            <person name="Clum A."/>
            <person name="Steindorff A."/>
            <person name="Ohm R."/>
            <person name="Martin F."/>
            <person name="Silar P."/>
            <person name="Natvig D."/>
            <person name="Lalanne C."/>
            <person name="Gautier V."/>
            <person name="Ament-Velasquez S.L."/>
            <person name="Kruys A."/>
            <person name="Hutchinson M.I."/>
            <person name="Powell A.J."/>
            <person name="Barry K."/>
            <person name="Miller A.N."/>
            <person name="Grigoriev I.V."/>
            <person name="Debuchy R."/>
            <person name="Gladieux P."/>
            <person name="Thoren M.H."/>
            <person name="Johannesson H."/>
        </authorList>
    </citation>
    <scope>NUCLEOTIDE SEQUENCE</scope>
    <source>
        <strain evidence="2">CBS 958.72</strain>
    </source>
</reference>
<feature type="transmembrane region" description="Helical" evidence="1">
    <location>
        <begin position="140"/>
        <end position="161"/>
    </location>
</feature>
<keyword evidence="1" id="KW-0812">Transmembrane</keyword>
<organism evidence="2 3">
    <name type="scientific">Lasiosphaeria ovina</name>
    <dbReference type="NCBI Taxonomy" id="92902"/>
    <lineage>
        <taxon>Eukaryota</taxon>
        <taxon>Fungi</taxon>
        <taxon>Dikarya</taxon>
        <taxon>Ascomycota</taxon>
        <taxon>Pezizomycotina</taxon>
        <taxon>Sordariomycetes</taxon>
        <taxon>Sordariomycetidae</taxon>
        <taxon>Sordariales</taxon>
        <taxon>Lasiosphaeriaceae</taxon>
        <taxon>Lasiosphaeria</taxon>
    </lineage>
</organism>
<accession>A0AAE0K7Z8</accession>
<comment type="caution">
    <text evidence="2">The sequence shown here is derived from an EMBL/GenBank/DDBJ whole genome shotgun (WGS) entry which is preliminary data.</text>
</comment>
<protein>
    <submittedName>
        <fullName evidence="2">Uncharacterized protein</fullName>
    </submittedName>
</protein>
<evidence type="ECO:0000313" key="2">
    <source>
        <dbReference type="EMBL" id="KAK3371237.1"/>
    </source>
</evidence>
<feature type="transmembrane region" description="Helical" evidence="1">
    <location>
        <begin position="211"/>
        <end position="231"/>
    </location>
</feature>
<gene>
    <name evidence="2" type="ORF">B0T24DRAFT_309966</name>
</gene>
<feature type="transmembrane region" description="Helical" evidence="1">
    <location>
        <begin position="26"/>
        <end position="46"/>
    </location>
</feature>
<dbReference type="Proteomes" id="UP001287356">
    <property type="component" value="Unassembled WGS sequence"/>
</dbReference>
<feature type="transmembrane region" description="Helical" evidence="1">
    <location>
        <begin position="84"/>
        <end position="106"/>
    </location>
</feature>
<keyword evidence="3" id="KW-1185">Reference proteome</keyword>
<sequence length="246" mass="27676">MSTATLVTLITPLSFRMEKRLNDNGLSAFISTVFLSLFSLVVVVLARHHADRNGGIFALVGKKKGGVPGLSRSTMGFYKRYHKLFDGIWIAHTLVCVLAITILYLLKIRSFALVLGLYRTLSQRMHWARLWPLDARIRPFLIILVIPIVLLVLISSVFLLWHNLPIAGKALVLSVVCIFSLWSMVLSFKILRVLVPTVAMPPELKQWSLAWAWGILGASIISISVGSWWTLGVPEEDVEEFVEVRR</sequence>
<evidence type="ECO:0000313" key="3">
    <source>
        <dbReference type="Proteomes" id="UP001287356"/>
    </source>
</evidence>
<keyword evidence="1" id="KW-1133">Transmembrane helix</keyword>
<proteinExistence type="predicted"/>
<dbReference type="EMBL" id="JAULSN010000005">
    <property type="protein sequence ID" value="KAK3371237.1"/>
    <property type="molecule type" value="Genomic_DNA"/>
</dbReference>
<evidence type="ECO:0000256" key="1">
    <source>
        <dbReference type="SAM" id="Phobius"/>
    </source>
</evidence>
<reference evidence="2" key="1">
    <citation type="journal article" date="2023" name="Mol. Phylogenet. Evol.">
        <title>Genome-scale phylogeny and comparative genomics of the fungal order Sordariales.</title>
        <authorList>
            <person name="Hensen N."/>
            <person name="Bonometti L."/>
            <person name="Westerberg I."/>
            <person name="Brannstrom I.O."/>
            <person name="Guillou S."/>
            <person name="Cros-Aarteil S."/>
            <person name="Calhoun S."/>
            <person name="Haridas S."/>
            <person name="Kuo A."/>
            <person name="Mondo S."/>
            <person name="Pangilinan J."/>
            <person name="Riley R."/>
            <person name="LaButti K."/>
            <person name="Andreopoulos B."/>
            <person name="Lipzen A."/>
            <person name="Chen C."/>
            <person name="Yan M."/>
            <person name="Daum C."/>
            <person name="Ng V."/>
            <person name="Clum A."/>
            <person name="Steindorff A."/>
            <person name="Ohm R.A."/>
            <person name="Martin F."/>
            <person name="Silar P."/>
            <person name="Natvig D.O."/>
            <person name="Lalanne C."/>
            <person name="Gautier V."/>
            <person name="Ament-Velasquez S.L."/>
            <person name="Kruys A."/>
            <person name="Hutchinson M.I."/>
            <person name="Powell A.J."/>
            <person name="Barry K."/>
            <person name="Miller A.N."/>
            <person name="Grigoriev I.V."/>
            <person name="Debuchy R."/>
            <person name="Gladieux P."/>
            <person name="Hiltunen Thoren M."/>
            <person name="Johannesson H."/>
        </authorList>
    </citation>
    <scope>NUCLEOTIDE SEQUENCE</scope>
    <source>
        <strain evidence="2">CBS 958.72</strain>
    </source>
</reference>
<keyword evidence="1" id="KW-0472">Membrane</keyword>